<dbReference type="PANTHER" id="PTHR42760">
    <property type="entry name" value="SHORT-CHAIN DEHYDROGENASES/REDUCTASES FAMILY MEMBER"/>
    <property type="match status" value="1"/>
</dbReference>
<feature type="domain" description="Ketoreductase" evidence="4">
    <location>
        <begin position="10"/>
        <end position="189"/>
    </location>
</feature>
<keyword evidence="6" id="KW-1185">Reference proteome</keyword>
<dbReference type="RefSeq" id="WP_196153786.1">
    <property type="nucleotide sequence ID" value="NZ_JADMLG010000025.1"/>
</dbReference>
<dbReference type="InterPro" id="IPR020904">
    <property type="entry name" value="Sc_DH/Rdtase_CS"/>
</dbReference>
<proteinExistence type="inferred from homology"/>
<dbReference type="CDD" id="cd05233">
    <property type="entry name" value="SDR_c"/>
    <property type="match status" value="1"/>
</dbReference>
<dbReference type="InterPro" id="IPR036291">
    <property type="entry name" value="NAD(P)-bd_dom_sf"/>
</dbReference>
<dbReference type="Gene3D" id="3.40.50.720">
    <property type="entry name" value="NAD(P)-binding Rossmann-like Domain"/>
    <property type="match status" value="1"/>
</dbReference>
<evidence type="ECO:0000259" key="4">
    <source>
        <dbReference type="SMART" id="SM00822"/>
    </source>
</evidence>
<comment type="similarity">
    <text evidence="1">Belongs to the short-chain dehydrogenases/reductases (SDR) family.</text>
</comment>
<protein>
    <submittedName>
        <fullName evidence="5">SDR family oxidoreductase</fullName>
    </submittedName>
</protein>
<dbReference type="GO" id="GO:0016616">
    <property type="term" value="F:oxidoreductase activity, acting on the CH-OH group of donors, NAD or NADP as acceptor"/>
    <property type="evidence" value="ECO:0007669"/>
    <property type="project" value="UniProtKB-ARBA"/>
</dbReference>
<dbReference type="FunFam" id="3.40.50.720:FF:000084">
    <property type="entry name" value="Short-chain dehydrogenase reductase"/>
    <property type="match status" value="1"/>
</dbReference>
<evidence type="ECO:0000256" key="1">
    <source>
        <dbReference type="ARBA" id="ARBA00006484"/>
    </source>
</evidence>
<organism evidence="5 6">
    <name type="scientific">Nocardia bovistercoris</name>
    <dbReference type="NCBI Taxonomy" id="2785916"/>
    <lineage>
        <taxon>Bacteria</taxon>
        <taxon>Bacillati</taxon>
        <taxon>Actinomycetota</taxon>
        <taxon>Actinomycetes</taxon>
        <taxon>Mycobacteriales</taxon>
        <taxon>Nocardiaceae</taxon>
        <taxon>Nocardia</taxon>
    </lineage>
</organism>
<dbReference type="AlphaFoldDB" id="A0A931IHG3"/>
<dbReference type="SUPFAM" id="SSF51735">
    <property type="entry name" value="NAD(P)-binding Rossmann-fold domains"/>
    <property type="match status" value="1"/>
</dbReference>
<dbReference type="Proteomes" id="UP000655751">
    <property type="component" value="Unassembled WGS sequence"/>
</dbReference>
<keyword evidence="2" id="KW-0560">Oxidoreductase</keyword>
<gene>
    <name evidence="5" type="ORF">IT779_35035</name>
</gene>
<dbReference type="EMBL" id="JADMLG010000025">
    <property type="protein sequence ID" value="MBH0781499.1"/>
    <property type="molecule type" value="Genomic_DNA"/>
</dbReference>
<evidence type="ECO:0000256" key="3">
    <source>
        <dbReference type="SAM" id="MobiDB-lite"/>
    </source>
</evidence>
<dbReference type="PRINTS" id="PR00080">
    <property type="entry name" value="SDRFAMILY"/>
</dbReference>
<dbReference type="InterPro" id="IPR057326">
    <property type="entry name" value="KR_dom"/>
</dbReference>
<dbReference type="Pfam" id="PF13561">
    <property type="entry name" value="adh_short_C2"/>
    <property type="match status" value="1"/>
</dbReference>
<dbReference type="SMART" id="SM00822">
    <property type="entry name" value="PKS_KR"/>
    <property type="match status" value="1"/>
</dbReference>
<accession>A0A931IHG3</accession>
<feature type="region of interest" description="Disordered" evidence="3">
    <location>
        <begin position="261"/>
        <end position="294"/>
    </location>
</feature>
<dbReference type="PROSITE" id="PS00061">
    <property type="entry name" value="ADH_SHORT"/>
    <property type="match status" value="1"/>
</dbReference>
<sequence>MALEIDLAGRVVLVTGGVRGVGAGISRIFLEAGATVVACARRPADEPVTAAGREIDYLPCDVRDADSVRELVDAIVARHGRLDHVVNNAGGAPFAPSATASRNFNSKIIELNLLGPLLVSQRAYGVMAEQPDGGSIVMISSVSGHRASPGTAAYGAAKAGLDSLTQSLAVEWAPRVRVNSLIVGMVRTELAELHYGDGDGIDAVSETIPLRRMATPEDIGRCALFLTSPLADYVSGATLLVHGGGERPAFLAASTAEMGAPAAADMGGPAADLSPASNGSLASNGGAAADGAQR</sequence>
<dbReference type="PANTHER" id="PTHR42760:SF132">
    <property type="entry name" value="SHORT-CHAIN DEHYDROGENASE_REDUCTASE FAMILY PROTEIN"/>
    <property type="match status" value="1"/>
</dbReference>
<name>A0A931IHG3_9NOCA</name>
<reference evidence="5" key="1">
    <citation type="submission" date="2020-11" db="EMBL/GenBank/DDBJ databases">
        <title>Nocardia NEAU-351.nov., a novel actinomycete isolated from the cow dung.</title>
        <authorList>
            <person name="Zhang X."/>
        </authorList>
    </citation>
    <scope>NUCLEOTIDE SEQUENCE</scope>
    <source>
        <strain evidence="5">NEAU-351</strain>
    </source>
</reference>
<dbReference type="PRINTS" id="PR00081">
    <property type="entry name" value="GDHRDH"/>
</dbReference>
<dbReference type="NCBIfam" id="NF005893">
    <property type="entry name" value="PRK07856.1"/>
    <property type="match status" value="1"/>
</dbReference>
<evidence type="ECO:0000313" key="5">
    <source>
        <dbReference type="EMBL" id="MBH0781499.1"/>
    </source>
</evidence>
<comment type="caution">
    <text evidence="5">The sequence shown here is derived from an EMBL/GenBank/DDBJ whole genome shotgun (WGS) entry which is preliminary data.</text>
</comment>
<dbReference type="InterPro" id="IPR002347">
    <property type="entry name" value="SDR_fam"/>
</dbReference>
<evidence type="ECO:0000256" key="2">
    <source>
        <dbReference type="ARBA" id="ARBA00023002"/>
    </source>
</evidence>
<evidence type="ECO:0000313" key="6">
    <source>
        <dbReference type="Proteomes" id="UP000655751"/>
    </source>
</evidence>